<organism evidence="1 2">
    <name type="scientific">Effrenium voratum</name>
    <dbReference type="NCBI Taxonomy" id="2562239"/>
    <lineage>
        <taxon>Eukaryota</taxon>
        <taxon>Sar</taxon>
        <taxon>Alveolata</taxon>
        <taxon>Dinophyceae</taxon>
        <taxon>Suessiales</taxon>
        <taxon>Symbiodiniaceae</taxon>
        <taxon>Effrenium</taxon>
    </lineage>
</organism>
<reference evidence="1" key="1">
    <citation type="submission" date="2023-08" db="EMBL/GenBank/DDBJ databases">
        <authorList>
            <person name="Chen Y."/>
            <person name="Shah S."/>
            <person name="Dougan E. K."/>
            <person name="Thang M."/>
            <person name="Chan C."/>
        </authorList>
    </citation>
    <scope>NUCLEOTIDE SEQUENCE</scope>
</reference>
<gene>
    <name evidence="1" type="ORF">EVOR1521_LOCUS24563</name>
</gene>
<comment type="caution">
    <text evidence="1">The sequence shown here is derived from an EMBL/GenBank/DDBJ whole genome shotgun (WGS) entry which is preliminary data.</text>
</comment>
<dbReference type="Proteomes" id="UP001178507">
    <property type="component" value="Unassembled WGS sequence"/>
</dbReference>
<proteinExistence type="predicted"/>
<evidence type="ECO:0000313" key="1">
    <source>
        <dbReference type="EMBL" id="CAJ1401413.1"/>
    </source>
</evidence>
<accession>A0AA36JAE3</accession>
<sequence>MVLLDIQLPALANLADCSDWPVERQEWSRPRPIRACPLNAPGCAFAHQRDFGAEALVSQWRAWLRPMRWGPGKCQQVSPELDALELRFAAELRVRPPGARRLAVGAAEAAGGFAELWRRCGALALVQGLAELEGLLPAAALPRLLRHFALRGALGAAGGGAAHSAHSALLRRAEAEVVGQFRQQLSRGVGCDVCCSDAACPHAAEASGLCASDTQFDAVQDLRDRLWSRAEMVLDAGPAMLVQPFEHCERVAQESSNNNLEEEVALAWNEAEKSSCVFHEVADAVYCHAQLRQEWRVFGAARALQQAALLLLLCQGCGPLWPLPFTMDELWHNFYVAIDMATKVAEAVKENIAQKHRDLAVLLGESTIWSQVEGTAGQSSMDMMKPQPLQGWHTCPLELGQVSLAPGRLEVGGNLLRGRDGTVSLQACHSAVVYHAHASSGMPRRPDERTLLVLPLSDVSFHISVAVRTWFGGALLLVHHFLGGPGKVTILLADEGEAPVFAELPRRARYGGNHGGFGVQRRLGKMSRLCTWLSDVPPLWLSTASGARSFGRGVWGFPSIGMDHGRGSDYDCSGSFCFGLRRWGAAGRVATLRPALDLPAPEVRGAKSVRLLLVQRSQRLSRRIVGAEMVASAWRGAQRALRLELWRPEVQSLAAQAQRLAGADILAAVTGQACGLGIFLRRGRVLLEFTPAIDSSYGCRWGWDMNPTSEVGQIARLGELHHHCVMARPLGVAANTPADARRSAELALQSRSSGDQQLRAEAGLTWRTAAKVVMPALGASGAAAETLAAMRMG</sequence>
<dbReference type="AlphaFoldDB" id="A0AA36JAE3"/>
<protein>
    <submittedName>
        <fullName evidence="1">Uncharacterized protein</fullName>
    </submittedName>
</protein>
<keyword evidence="2" id="KW-1185">Reference proteome</keyword>
<dbReference type="EMBL" id="CAUJNA010003414">
    <property type="protein sequence ID" value="CAJ1401413.1"/>
    <property type="molecule type" value="Genomic_DNA"/>
</dbReference>
<name>A0AA36JAE3_9DINO</name>
<evidence type="ECO:0000313" key="2">
    <source>
        <dbReference type="Proteomes" id="UP001178507"/>
    </source>
</evidence>